<reference evidence="1 4" key="2">
    <citation type="submission" date="2016-11" db="EMBL/GenBank/DDBJ databases">
        <title>Genomic analysis of Caldithrix abyssi and proposal of a novel bacterial phylum Caldithrichaeota.</title>
        <authorList>
            <person name="Kublanov I."/>
            <person name="Sigalova O."/>
            <person name="Gavrilov S."/>
            <person name="Lebedinsky A."/>
            <person name="Ivanova N."/>
            <person name="Daum C."/>
            <person name="Reddy T."/>
            <person name="Klenk H.P."/>
            <person name="Goker M."/>
            <person name="Reva O."/>
            <person name="Miroshnichenko M."/>
            <person name="Kyprides N."/>
            <person name="Woyke T."/>
            <person name="Gelfand M."/>
        </authorList>
    </citation>
    <scope>NUCLEOTIDE SEQUENCE [LARGE SCALE GENOMIC DNA]</scope>
    <source>
        <strain evidence="1 4">LF13</strain>
    </source>
</reference>
<dbReference type="KEGG" id="caby:Cabys_2974"/>
<evidence type="ECO:0000313" key="1">
    <source>
        <dbReference type="EMBL" id="APF19722.1"/>
    </source>
</evidence>
<dbReference type="HOGENOM" id="CLU_1624081_0_0_0"/>
<evidence type="ECO:0000313" key="3">
    <source>
        <dbReference type="Proteomes" id="UP000004671"/>
    </source>
</evidence>
<keyword evidence="3" id="KW-1185">Reference proteome</keyword>
<dbReference type="InParanoid" id="H1XYL4"/>
<accession>H1XYL4</accession>
<proteinExistence type="predicted"/>
<dbReference type="EMBL" id="CP018099">
    <property type="protein sequence ID" value="APF19722.1"/>
    <property type="molecule type" value="Genomic_DNA"/>
</dbReference>
<dbReference type="AlphaFoldDB" id="H1XYL4"/>
<sequence>MVKRMRWAMIISIIALFIWQCDDNGTGGDNNEKNVPGEILWVSVPDSIQVPPAGFFHKALVTAAVADSNGLDDVDSVYFYSKKPDGSLANNGLPLVMVDNGKPFNINNPWEEAGDETAGDGIYSLTILIDNSAQTGRYYFTFYMRDKAGNLSDSVTDSIEVYQ</sequence>
<dbReference type="STRING" id="880073.Cabys_2974"/>
<dbReference type="EMBL" id="CM001402">
    <property type="protein sequence ID" value="EHO39832.1"/>
    <property type="molecule type" value="Genomic_DNA"/>
</dbReference>
<dbReference type="Proteomes" id="UP000183868">
    <property type="component" value="Chromosome"/>
</dbReference>
<dbReference type="Proteomes" id="UP000004671">
    <property type="component" value="Chromosome"/>
</dbReference>
<dbReference type="PaxDb" id="880073-Calab_0183"/>
<evidence type="ECO:0000313" key="2">
    <source>
        <dbReference type="EMBL" id="EHO39832.1"/>
    </source>
</evidence>
<name>H1XYL4_CALAY</name>
<evidence type="ECO:0000313" key="4">
    <source>
        <dbReference type="Proteomes" id="UP000183868"/>
    </source>
</evidence>
<organism evidence="2 3">
    <name type="scientific">Caldithrix abyssi DSM 13497</name>
    <dbReference type="NCBI Taxonomy" id="880073"/>
    <lineage>
        <taxon>Bacteria</taxon>
        <taxon>Pseudomonadati</taxon>
        <taxon>Calditrichota</taxon>
        <taxon>Calditrichia</taxon>
        <taxon>Calditrichales</taxon>
        <taxon>Calditrichaceae</taxon>
        <taxon>Caldithrix</taxon>
    </lineage>
</organism>
<gene>
    <name evidence="1" type="ORF">Cabys_2974</name>
    <name evidence="2" type="ORF">Calab_0183</name>
</gene>
<protein>
    <recommendedName>
        <fullName evidence="5">DUF4625 domain-containing protein</fullName>
    </recommendedName>
</protein>
<dbReference type="RefSeq" id="WP_006926719.1">
    <property type="nucleotide sequence ID" value="NZ_CM001402.1"/>
</dbReference>
<evidence type="ECO:0008006" key="5">
    <source>
        <dbReference type="Google" id="ProtNLM"/>
    </source>
</evidence>
<reference evidence="2 3" key="1">
    <citation type="submission" date="2011-09" db="EMBL/GenBank/DDBJ databases">
        <title>The permanent draft genome of Caldithrix abyssi DSM 13497.</title>
        <authorList>
            <consortium name="US DOE Joint Genome Institute (JGI-PGF)"/>
            <person name="Lucas S."/>
            <person name="Han J."/>
            <person name="Lapidus A."/>
            <person name="Bruce D."/>
            <person name="Goodwin L."/>
            <person name="Pitluck S."/>
            <person name="Peters L."/>
            <person name="Kyrpides N."/>
            <person name="Mavromatis K."/>
            <person name="Ivanova N."/>
            <person name="Mikhailova N."/>
            <person name="Chertkov O."/>
            <person name="Detter J.C."/>
            <person name="Tapia R."/>
            <person name="Han C."/>
            <person name="Land M."/>
            <person name="Hauser L."/>
            <person name="Markowitz V."/>
            <person name="Cheng J.-F."/>
            <person name="Hugenholtz P."/>
            <person name="Woyke T."/>
            <person name="Wu D."/>
            <person name="Spring S."/>
            <person name="Brambilla E."/>
            <person name="Klenk H.-P."/>
            <person name="Eisen J.A."/>
        </authorList>
    </citation>
    <scope>NUCLEOTIDE SEQUENCE [LARGE SCALE GENOMIC DNA]</scope>
    <source>
        <strain evidence="2 3">DSM 13497</strain>
    </source>
</reference>